<name>A0A0U1QPL8_9BACL</name>
<evidence type="ECO:0000313" key="13">
    <source>
        <dbReference type="EMBL" id="KLI02749.1"/>
    </source>
</evidence>
<dbReference type="GO" id="GO:1902600">
    <property type="term" value="P:proton transmembrane transport"/>
    <property type="evidence" value="ECO:0007669"/>
    <property type="project" value="InterPro"/>
</dbReference>
<keyword evidence="5 11" id="KW-0812">Transmembrane</keyword>
<evidence type="ECO:0000256" key="11">
    <source>
        <dbReference type="SAM" id="Phobius"/>
    </source>
</evidence>
<dbReference type="GO" id="GO:0016020">
    <property type="term" value="C:membrane"/>
    <property type="evidence" value="ECO:0007669"/>
    <property type="project" value="UniProtKB-SubCell"/>
</dbReference>
<dbReference type="PANTHER" id="PTHR43562:SF3">
    <property type="entry name" value="SODIUM ION_PROTON EXCHANGER (EUROFUNG)"/>
    <property type="match status" value="1"/>
</dbReference>
<dbReference type="OrthoDB" id="9793589at2"/>
<evidence type="ECO:0000256" key="8">
    <source>
        <dbReference type="ARBA" id="ARBA00023065"/>
    </source>
</evidence>
<feature type="transmembrane region" description="Helical" evidence="11">
    <location>
        <begin position="217"/>
        <end position="242"/>
    </location>
</feature>
<evidence type="ECO:0000256" key="1">
    <source>
        <dbReference type="ARBA" id="ARBA00004141"/>
    </source>
</evidence>
<evidence type="ECO:0000256" key="3">
    <source>
        <dbReference type="ARBA" id="ARBA00022448"/>
    </source>
</evidence>
<comment type="subcellular location">
    <subcellularLocation>
        <location evidence="1">Membrane</location>
        <topology evidence="1">Multi-pass membrane protein</topology>
    </subcellularLocation>
</comment>
<keyword evidence="4" id="KW-0050">Antiport</keyword>
<evidence type="ECO:0000256" key="9">
    <source>
        <dbReference type="ARBA" id="ARBA00023136"/>
    </source>
</evidence>
<dbReference type="STRING" id="1069536.SINU_06495"/>
<feature type="transmembrane region" description="Helical" evidence="11">
    <location>
        <begin position="351"/>
        <end position="370"/>
    </location>
</feature>
<protein>
    <submittedName>
        <fullName evidence="13">Sodium:proton antiporter</fullName>
    </submittedName>
</protein>
<comment type="similarity">
    <text evidence="2">Belongs to the monovalent cation:proton antiporter 2 (CPA2) transporter (TC 2.A.37) family.</text>
</comment>
<feature type="transmembrane region" description="Helical" evidence="11">
    <location>
        <begin position="53"/>
        <end position="74"/>
    </location>
</feature>
<proteinExistence type="inferred from homology"/>
<sequence length="386" mass="40955">MHFILELAIILIATKLAGHVSVLLKQPAVLGELVVGIVIGPALLGWIPNSDTIHLLSEVGVILLMFIAGLETDLDGLRQNARPSSAAAIGGIIFPLGFGYLAGLILGMDLAHAVFLGLILSATSVSITVQSLKEMGKLQTRESTTILGAAVLDDILVIILLAFAMSFFGESNQSTLLVIGEKVLFFASIILISWKGLPMVMSWFGKMKVSEPLLSGALILCLLFAYYADLLGVAGIIGAFIAGAAIAQTQYSKTIEHKIEPVAYGVFVPIFFVSIGLNVSFSGLNEQIWFIVAISLLAVFSKLAGSGIGAYLTGFDFHGSARVGAGMISRGEVALILAKIGLDAKLLAEEFFTPLIVVVMVTTLVTPPLLKVLFENEHTQVNTTEK</sequence>
<feature type="transmembrane region" description="Helical" evidence="11">
    <location>
        <begin position="6"/>
        <end position="24"/>
    </location>
</feature>
<evidence type="ECO:0000256" key="5">
    <source>
        <dbReference type="ARBA" id="ARBA00022692"/>
    </source>
</evidence>
<dbReference type="PANTHER" id="PTHR43562">
    <property type="entry name" value="NAPA-TYPE SODIUM/HYDROGEN ANTIPORTER"/>
    <property type="match status" value="1"/>
</dbReference>
<comment type="caution">
    <text evidence="13">The sequence shown here is derived from an EMBL/GenBank/DDBJ whole genome shotgun (WGS) entry which is preliminary data.</text>
</comment>
<evidence type="ECO:0000256" key="2">
    <source>
        <dbReference type="ARBA" id="ARBA00005551"/>
    </source>
</evidence>
<dbReference type="EMBL" id="AFVQ02000080">
    <property type="protein sequence ID" value="KLI02749.1"/>
    <property type="molecule type" value="Genomic_DNA"/>
</dbReference>
<feature type="transmembrane region" description="Helical" evidence="11">
    <location>
        <begin position="183"/>
        <end position="205"/>
    </location>
</feature>
<evidence type="ECO:0000256" key="4">
    <source>
        <dbReference type="ARBA" id="ARBA00022449"/>
    </source>
</evidence>
<feature type="transmembrane region" description="Helical" evidence="11">
    <location>
        <begin position="262"/>
        <end position="281"/>
    </location>
</feature>
<feature type="transmembrane region" description="Helical" evidence="11">
    <location>
        <begin position="144"/>
        <end position="168"/>
    </location>
</feature>
<dbReference type="InterPro" id="IPR038770">
    <property type="entry name" value="Na+/solute_symporter_sf"/>
</dbReference>
<evidence type="ECO:0000256" key="10">
    <source>
        <dbReference type="ARBA" id="ARBA00023201"/>
    </source>
</evidence>
<keyword evidence="10" id="KW-0739">Sodium transport</keyword>
<evidence type="ECO:0000259" key="12">
    <source>
        <dbReference type="Pfam" id="PF00999"/>
    </source>
</evidence>
<dbReference type="RefSeq" id="WP_010025171.1">
    <property type="nucleotide sequence ID" value="NZ_AFVQ02000080.1"/>
</dbReference>
<feature type="transmembrane region" description="Helical" evidence="11">
    <location>
        <begin position="288"/>
        <end position="312"/>
    </location>
</feature>
<evidence type="ECO:0000256" key="6">
    <source>
        <dbReference type="ARBA" id="ARBA00022989"/>
    </source>
</evidence>
<feature type="transmembrane region" description="Helical" evidence="11">
    <location>
        <begin position="86"/>
        <end position="107"/>
    </location>
</feature>
<dbReference type="InterPro" id="IPR004771">
    <property type="entry name" value="K/H_exchanger"/>
</dbReference>
<keyword evidence="6 11" id="KW-1133">Transmembrane helix</keyword>
<feature type="domain" description="Cation/H+ exchanger transmembrane" evidence="12">
    <location>
        <begin position="16"/>
        <end position="373"/>
    </location>
</feature>
<keyword evidence="8" id="KW-0406">Ion transport</keyword>
<gene>
    <name evidence="13" type="ORF">SINU_06495</name>
</gene>
<keyword evidence="3" id="KW-0813">Transport</keyword>
<keyword evidence="14" id="KW-1185">Reference proteome</keyword>
<feature type="transmembrane region" description="Helical" evidence="11">
    <location>
        <begin position="113"/>
        <end position="132"/>
    </location>
</feature>
<dbReference type="GO" id="GO:0015297">
    <property type="term" value="F:antiporter activity"/>
    <property type="evidence" value="ECO:0007669"/>
    <property type="project" value="UniProtKB-KW"/>
</dbReference>
<organism evidence="13 14">
    <name type="scientific">Sporolactobacillus inulinus CASD</name>
    <dbReference type="NCBI Taxonomy" id="1069536"/>
    <lineage>
        <taxon>Bacteria</taxon>
        <taxon>Bacillati</taxon>
        <taxon>Bacillota</taxon>
        <taxon>Bacilli</taxon>
        <taxon>Bacillales</taxon>
        <taxon>Sporolactobacillaceae</taxon>
        <taxon>Sporolactobacillus</taxon>
    </lineage>
</organism>
<accession>A0A0U1QPL8</accession>
<dbReference type="InterPro" id="IPR006153">
    <property type="entry name" value="Cation/H_exchanger_TM"/>
</dbReference>
<feature type="transmembrane region" description="Helical" evidence="11">
    <location>
        <begin position="29"/>
        <end position="47"/>
    </location>
</feature>
<dbReference type="GO" id="GO:0008324">
    <property type="term" value="F:monoatomic cation transmembrane transporter activity"/>
    <property type="evidence" value="ECO:0007669"/>
    <property type="project" value="InterPro"/>
</dbReference>
<dbReference type="AlphaFoldDB" id="A0A0U1QPL8"/>
<dbReference type="GO" id="GO:0006814">
    <property type="term" value="P:sodium ion transport"/>
    <property type="evidence" value="ECO:0007669"/>
    <property type="project" value="UniProtKB-KW"/>
</dbReference>
<keyword evidence="7" id="KW-0915">Sodium</keyword>
<dbReference type="Proteomes" id="UP000035553">
    <property type="component" value="Unassembled WGS sequence"/>
</dbReference>
<dbReference type="NCBIfam" id="TIGR00932">
    <property type="entry name" value="2a37"/>
    <property type="match status" value="1"/>
</dbReference>
<dbReference type="Gene3D" id="1.20.1530.20">
    <property type="match status" value="1"/>
</dbReference>
<keyword evidence="9 11" id="KW-0472">Membrane</keyword>
<evidence type="ECO:0000313" key="14">
    <source>
        <dbReference type="Proteomes" id="UP000035553"/>
    </source>
</evidence>
<reference evidence="13 14" key="1">
    <citation type="journal article" date="2011" name="J. Bacteriol.">
        <title>Draft genome sequence of Sporolactobacillus inulinus strain CASD, an efficient D-lactic acid-producing bacterium with high-concentration lactate tolerance capability.</title>
        <authorList>
            <person name="Yu B."/>
            <person name="Su F."/>
            <person name="Wang L."/>
            <person name="Xu K."/>
            <person name="Zhao B."/>
            <person name="Xu P."/>
        </authorList>
    </citation>
    <scope>NUCLEOTIDE SEQUENCE [LARGE SCALE GENOMIC DNA]</scope>
    <source>
        <strain evidence="13 14">CASD</strain>
    </source>
</reference>
<evidence type="ECO:0000256" key="7">
    <source>
        <dbReference type="ARBA" id="ARBA00023053"/>
    </source>
</evidence>
<dbReference type="Pfam" id="PF00999">
    <property type="entry name" value="Na_H_Exchanger"/>
    <property type="match status" value="1"/>
</dbReference>